<evidence type="ECO:0000256" key="3">
    <source>
        <dbReference type="ARBA" id="ARBA00022840"/>
    </source>
</evidence>
<dbReference type="GO" id="GO:0000160">
    <property type="term" value="P:phosphorelay signal transduction system"/>
    <property type="evidence" value="ECO:0007669"/>
    <property type="project" value="InterPro"/>
</dbReference>
<dbReference type="Proteomes" id="UP000198625">
    <property type="component" value="Unassembled WGS sequence"/>
</dbReference>
<dbReference type="InterPro" id="IPR011006">
    <property type="entry name" value="CheY-like_superfamily"/>
</dbReference>
<feature type="modified residue" description="4-aspartylphosphate" evidence="8">
    <location>
        <position position="51"/>
    </location>
</feature>
<dbReference type="Gene3D" id="3.40.50.2300">
    <property type="match status" value="1"/>
</dbReference>
<evidence type="ECO:0000313" key="12">
    <source>
        <dbReference type="Proteomes" id="UP000198625"/>
    </source>
</evidence>
<feature type="domain" description="Response regulatory" evidence="10">
    <location>
        <begin position="3"/>
        <end position="116"/>
    </location>
</feature>
<dbReference type="Pfam" id="PF00072">
    <property type="entry name" value="Response_reg"/>
    <property type="match status" value="1"/>
</dbReference>
<dbReference type="EMBL" id="FNQE01000007">
    <property type="protein sequence ID" value="SDY77316.1"/>
    <property type="molecule type" value="Genomic_DNA"/>
</dbReference>
<sequence length="451" mass="51175">MNKILIIDDEISICDSLTFALEDEYEVFSTQEVEKAYEIVSSNIVDVILLDLKLGNVDGIEVLKTIKSINDDIQVIIMTAFGSIKSSVNAIKEGAFHYITKPLDMEELLIYIQKALEYKKLSGSLTNLKEVVNREYGIEGIIGQSEALQQVLKRVIKIKDIDSTVLITGESGTGKDLIAKALHFQGIRRDENFQVVNCAAIPSNLLESELFGYEKGAFTGAEKKKLGKIQLAHKGTLFLDEIGEMDLQLQAKILRVVEDMQVVPLGGEKGVHVDVRIIAATNKDLEEEVNAGRFREDLYYRLNVITIKLPPLRERKGDIPIFLDYFLKKYNKKLNKSIKGFEKAVVKALESYNYPGNVRELENLIERLVALSDEELITLDDLPLKYRQSKIIIESDEFMVINMGTTLKEAEKKLILNTLKYFNGNRRQTAECLNISERNLHYKIKEYEKGN</sequence>
<evidence type="ECO:0000256" key="5">
    <source>
        <dbReference type="ARBA" id="ARBA00023125"/>
    </source>
</evidence>
<accession>A0A1H3ML46</accession>
<dbReference type="GO" id="GO:0043565">
    <property type="term" value="F:sequence-specific DNA binding"/>
    <property type="evidence" value="ECO:0007669"/>
    <property type="project" value="InterPro"/>
</dbReference>
<organism evidence="11 12">
    <name type="scientific">Proteiniborus ethanoligenes</name>
    <dbReference type="NCBI Taxonomy" id="415015"/>
    <lineage>
        <taxon>Bacteria</taxon>
        <taxon>Bacillati</taxon>
        <taxon>Bacillota</taxon>
        <taxon>Clostridia</taxon>
        <taxon>Eubacteriales</taxon>
        <taxon>Proteiniborus</taxon>
    </lineage>
</organism>
<dbReference type="SMART" id="SM00448">
    <property type="entry name" value="REC"/>
    <property type="match status" value="1"/>
</dbReference>
<dbReference type="InterPro" id="IPR002197">
    <property type="entry name" value="HTH_Fis"/>
</dbReference>
<evidence type="ECO:0000256" key="2">
    <source>
        <dbReference type="ARBA" id="ARBA00022741"/>
    </source>
</evidence>
<evidence type="ECO:0000259" key="9">
    <source>
        <dbReference type="PROSITE" id="PS50045"/>
    </source>
</evidence>
<feature type="domain" description="Sigma-54 factor interaction" evidence="9">
    <location>
        <begin position="141"/>
        <end position="370"/>
    </location>
</feature>
<dbReference type="GO" id="GO:0006355">
    <property type="term" value="P:regulation of DNA-templated transcription"/>
    <property type="evidence" value="ECO:0007669"/>
    <property type="project" value="InterPro"/>
</dbReference>
<dbReference type="InterPro" id="IPR027417">
    <property type="entry name" value="P-loop_NTPase"/>
</dbReference>
<evidence type="ECO:0000256" key="4">
    <source>
        <dbReference type="ARBA" id="ARBA00023015"/>
    </source>
</evidence>
<dbReference type="InterPro" id="IPR025943">
    <property type="entry name" value="Sigma_54_int_dom_ATP-bd_2"/>
</dbReference>
<dbReference type="Gene3D" id="1.10.10.60">
    <property type="entry name" value="Homeodomain-like"/>
    <property type="match status" value="1"/>
</dbReference>
<comment type="function">
    <text evidence="7">May play the central regulatory role in sporulation. It may be an element of the effector pathway responsible for the activation of sporulation genes in response to nutritional stress. Spo0A may act in concert with spo0H (a sigma factor) to control the expression of some genes that are critical to the sporulation process.</text>
</comment>
<protein>
    <recommendedName>
        <fullName evidence="1">Stage 0 sporulation protein A homolog</fullName>
    </recommendedName>
</protein>
<dbReference type="PRINTS" id="PR01590">
    <property type="entry name" value="HTHFIS"/>
</dbReference>
<dbReference type="Pfam" id="PF00158">
    <property type="entry name" value="Sigma54_activat"/>
    <property type="match status" value="1"/>
</dbReference>
<dbReference type="InterPro" id="IPR003593">
    <property type="entry name" value="AAA+_ATPase"/>
</dbReference>
<evidence type="ECO:0000256" key="6">
    <source>
        <dbReference type="ARBA" id="ARBA00023163"/>
    </source>
</evidence>
<dbReference type="InterPro" id="IPR025662">
    <property type="entry name" value="Sigma_54_int_dom_ATP-bd_1"/>
</dbReference>
<dbReference type="InterPro" id="IPR009057">
    <property type="entry name" value="Homeodomain-like_sf"/>
</dbReference>
<dbReference type="SUPFAM" id="SSF52540">
    <property type="entry name" value="P-loop containing nucleoside triphosphate hydrolases"/>
    <property type="match status" value="1"/>
</dbReference>
<dbReference type="Gene3D" id="3.40.50.300">
    <property type="entry name" value="P-loop containing nucleotide triphosphate hydrolases"/>
    <property type="match status" value="1"/>
</dbReference>
<evidence type="ECO:0000256" key="8">
    <source>
        <dbReference type="PROSITE-ProRule" id="PRU00169"/>
    </source>
</evidence>
<dbReference type="InterPro" id="IPR058031">
    <property type="entry name" value="AAA_lid_NorR"/>
</dbReference>
<dbReference type="CDD" id="cd00009">
    <property type="entry name" value="AAA"/>
    <property type="match status" value="1"/>
</dbReference>
<dbReference type="PROSITE" id="PS00688">
    <property type="entry name" value="SIGMA54_INTERACT_3"/>
    <property type="match status" value="1"/>
</dbReference>
<proteinExistence type="predicted"/>
<dbReference type="PANTHER" id="PTHR32071:SF57">
    <property type="entry name" value="C4-DICARBOXYLATE TRANSPORT TRANSCRIPTIONAL REGULATORY PROTEIN DCTD"/>
    <property type="match status" value="1"/>
</dbReference>
<dbReference type="PROSITE" id="PS50110">
    <property type="entry name" value="RESPONSE_REGULATORY"/>
    <property type="match status" value="1"/>
</dbReference>
<dbReference type="InterPro" id="IPR002078">
    <property type="entry name" value="Sigma_54_int"/>
</dbReference>
<dbReference type="SUPFAM" id="SSF52172">
    <property type="entry name" value="CheY-like"/>
    <property type="match status" value="1"/>
</dbReference>
<dbReference type="Pfam" id="PF02954">
    <property type="entry name" value="HTH_8"/>
    <property type="match status" value="1"/>
</dbReference>
<evidence type="ECO:0000259" key="10">
    <source>
        <dbReference type="PROSITE" id="PS50110"/>
    </source>
</evidence>
<keyword evidence="3" id="KW-0067">ATP-binding</keyword>
<evidence type="ECO:0000313" key="11">
    <source>
        <dbReference type="EMBL" id="SDY77316.1"/>
    </source>
</evidence>
<keyword evidence="12" id="KW-1185">Reference proteome</keyword>
<keyword evidence="2" id="KW-0547">Nucleotide-binding</keyword>
<keyword evidence="4" id="KW-0805">Transcription regulation</keyword>
<dbReference type="OrthoDB" id="9803970at2"/>
<dbReference type="InterPro" id="IPR001789">
    <property type="entry name" value="Sig_transdc_resp-reg_receiver"/>
</dbReference>
<keyword evidence="8" id="KW-0597">Phosphoprotein</keyword>
<keyword evidence="6" id="KW-0804">Transcription</keyword>
<dbReference type="InterPro" id="IPR025944">
    <property type="entry name" value="Sigma_54_int_dom_CS"/>
</dbReference>
<dbReference type="FunFam" id="3.40.50.300:FF:000006">
    <property type="entry name" value="DNA-binding transcriptional regulator NtrC"/>
    <property type="match status" value="1"/>
</dbReference>
<dbReference type="SUPFAM" id="SSF46689">
    <property type="entry name" value="Homeodomain-like"/>
    <property type="match status" value="1"/>
</dbReference>
<dbReference type="PROSITE" id="PS00676">
    <property type="entry name" value="SIGMA54_INTERACT_2"/>
    <property type="match status" value="1"/>
</dbReference>
<name>A0A1H3ML46_9FIRM</name>
<dbReference type="SMART" id="SM00382">
    <property type="entry name" value="AAA"/>
    <property type="match status" value="1"/>
</dbReference>
<reference evidence="11 12" key="1">
    <citation type="submission" date="2016-10" db="EMBL/GenBank/DDBJ databases">
        <authorList>
            <person name="de Groot N.N."/>
        </authorList>
    </citation>
    <scope>NUCLEOTIDE SEQUENCE [LARGE SCALE GENOMIC DNA]</scope>
    <source>
        <strain evidence="11 12">DSM 21650</strain>
    </source>
</reference>
<dbReference type="GO" id="GO:0005524">
    <property type="term" value="F:ATP binding"/>
    <property type="evidence" value="ECO:0007669"/>
    <property type="project" value="UniProtKB-KW"/>
</dbReference>
<dbReference type="PANTHER" id="PTHR32071">
    <property type="entry name" value="TRANSCRIPTIONAL REGULATORY PROTEIN"/>
    <property type="match status" value="1"/>
</dbReference>
<dbReference type="PROSITE" id="PS50045">
    <property type="entry name" value="SIGMA54_INTERACT_4"/>
    <property type="match status" value="1"/>
</dbReference>
<dbReference type="STRING" id="415015.SAMN05660462_00859"/>
<dbReference type="Gene3D" id="1.10.8.60">
    <property type="match status" value="1"/>
</dbReference>
<evidence type="ECO:0000256" key="1">
    <source>
        <dbReference type="ARBA" id="ARBA00018672"/>
    </source>
</evidence>
<evidence type="ECO:0000256" key="7">
    <source>
        <dbReference type="ARBA" id="ARBA00024867"/>
    </source>
</evidence>
<dbReference type="AlphaFoldDB" id="A0A1H3ML46"/>
<keyword evidence="5" id="KW-0238">DNA-binding</keyword>
<dbReference type="PROSITE" id="PS00675">
    <property type="entry name" value="SIGMA54_INTERACT_1"/>
    <property type="match status" value="1"/>
</dbReference>
<dbReference type="Pfam" id="PF25601">
    <property type="entry name" value="AAA_lid_14"/>
    <property type="match status" value="1"/>
</dbReference>
<gene>
    <name evidence="11" type="ORF">SAMN05660462_00859</name>
</gene>
<dbReference type="RefSeq" id="WP_091727701.1">
    <property type="nucleotide sequence ID" value="NZ_FNQE01000007.1"/>
</dbReference>